<evidence type="ECO:0000313" key="2">
    <source>
        <dbReference type="Proteomes" id="UP001501758"/>
    </source>
</evidence>
<dbReference type="EMBL" id="BAAAGE010000001">
    <property type="protein sequence ID" value="GAA0714226.1"/>
    <property type="molecule type" value="Genomic_DNA"/>
</dbReference>
<dbReference type="Proteomes" id="UP001501758">
    <property type="component" value="Unassembled WGS sequence"/>
</dbReference>
<protein>
    <recommendedName>
        <fullName evidence="3">Lipoprotein</fullName>
    </recommendedName>
</protein>
<name>A0ABN1II41_9FLAO</name>
<evidence type="ECO:0008006" key="3">
    <source>
        <dbReference type="Google" id="ProtNLM"/>
    </source>
</evidence>
<proteinExistence type="predicted"/>
<organism evidence="1 2">
    <name type="scientific">Aquimarina litoralis</name>
    <dbReference type="NCBI Taxonomy" id="584605"/>
    <lineage>
        <taxon>Bacteria</taxon>
        <taxon>Pseudomonadati</taxon>
        <taxon>Bacteroidota</taxon>
        <taxon>Flavobacteriia</taxon>
        <taxon>Flavobacteriales</taxon>
        <taxon>Flavobacteriaceae</taxon>
        <taxon>Aquimarina</taxon>
    </lineage>
</organism>
<accession>A0ABN1II41</accession>
<keyword evidence="2" id="KW-1185">Reference proteome</keyword>
<reference evidence="1 2" key="1">
    <citation type="journal article" date="2019" name="Int. J. Syst. Evol. Microbiol.">
        <title>The Global Catalogue of Microorganisms (GCM) 10K type strain sequencing project: providing services to taxonomists for standard genome sequencing and annotation.</title>
        <authorList>
            <consortium name="The Broad Institute Genomics Platform"/>
            <consortium name="The Broad Institute Genome Sequencing Center for Infectious Disease"/>
            <person name="Wu L."/>
            <person name="Ma J."/>
        </authorList>
    </citation>
    <scope>NUCLEOTIDE SEQUENCE [LARGE SCALE GENOMIC DNA]</scope>
    <source>
        <strain evidence="1 2">JCM 15974</strain>
    </source>
</reference>
<dbReference type="Pfam" id="PF13585">
    <property type="entry name" value="CHU_C"/>
    <property type="match status" value="1"/>
</dbReference>
<evidence type="ECO:0000313" key="1">
    <source>
        <dbReference type="EMBL" id="GAA0714226.1"/>
    </source>
</evidence>
<sequence length="159" mass="18223">MKRLLLIVASFIVITSCNSGDDRIEEKNCCSQDSYVIEVNNLPEGKDIEAPQYFTPNGDGFHDIYYFSGLEEFPNNSVKFFLNENLVFEADSFSIEDSQSFSQTIINEDFDTRVYRFELEIDEGNIFKAIGYICAIKVRTNEISCRLEDPEDPDPVILD</sequence>
<gene>
    <name evidence="1" type="ORF">GCM10009430_07070</name>
</gene>
<dbReference type="RefSeq" id="WP_343910567.1">
    <property type="nucleotide sequence ID" value="NZ_BAAAGE010000001.1"/>
</dbReference>
<dbReference type="PROSITE" id="PS51257">
    <property type="entry name" value="PROKAR_LIPOPROTEIN"/>
    <property type="match status" value="1"/>
</dbReference>
<comment type="caution">
    <text evidence="1">The sequence shown here is derived from an EMBL/GenBank/DDBJ whole genome shotgun (WGS) entry which is preliminary data.</text>
</comment>